<dbReference type="InterPro" id="IPR058248">
    <property type="entry name" value="Lxx211020-like"/>
</dbReference>
<dbReference type="Gene3D" id="2.60.40.1890">
    <property type="entry name" value="PCu(A)C copper chaperone"/>
    <property type="match status" value="1"/>
</dbReference>
<evidence type="ECO:0000313" key="4">
    <source>
        <dbReference type="Proteomes" id="UP000576152"/>
    </source>
</evidence>
<dbReference type="RefSeq" id="WP_246391243.1">
    <property type="nucleotide sequence ID" value="NZ_JACIBX010000007.1"/>
</dbReference>
<feature type="region of interest" description="Disordered" evidence="1">
    <location>
        <begin position="144"/>
        <end position="196"/>
    </location>
</feature>
<reference evidence="3 4" key="1">
    <citation type="submission" date="2020-08" db="EMBL/GenBank/DDBJ databases">
        <title>Genomic Encyclopedia of Type Strains, Phase III (KMG-III): the genomes of soil and plant-associated and newly described type strains.</title>
        <authorList>
            <person name="Whitman W."/>
        </authorList>
    </citation>
    <scope>NUCLEOTIDE SEQUENCE [LARGE SCALE GENOMIC DNA]</scope>
    <source>
        <strain evidence="3 4">CECT 8572</strain>
    </source>
</reference>
<evidence type="ECO:0000256" key="1">
    <source>
        <dbReference type="SAM" id="MobiDB-lite"/>
    </source>
</evidence>
<feature type="chain" id="PRO_5047091037" description="Copper chaperone PCu(A)C" evidence="2">
    <location>
        <begin position="21"/>
        <end position="196"/>
    </location>
</feature>
<dbReference type="PANTHER" id="PTHR36302:SF1">
    <property type="entry name" value="COPPER CHAPERONE PCU(A)C"/>
    <property type="match status" value="1"/>
</dbReference>
<evidence type="ECO:0008006" key="5">
    <source>
        <dbReference type="Google" id="ProtNLM"/>
    </source>
</evidence>
<feature type="signal peptide" evidence="2">
    <location>
        <begin position="1"/>
        <end position="20"/>
    </location>
</feature>
<dbReference type="SUPFAM" id="SSF110087">
    <property type="entry name" value="DR1885-like metal-binding protein"/>
    <property type="match status" value="1"/>
</dbReference>
<dbReference type="InterPro" id="IPR036182">
    <property type="entry name" value="PCuAC_sf"/>
</dbReference>
<dbReference type="EMBL" id="JACIBX010000007">
    <property type="protein sequence ID" value="MBB3712473.1"/>
    <property type="molecule type" value="Genomic_DNA"/>
</dbReference>
<sequence length="196" mass="20784">MMLRPFALLVALGLGAAAQAHEFEEGDLAILHPFAIETAARATTGAGYFEVRNDGDQADALIGVEAAFPKVALHEAVETDGMMTMQPIERVEIAPGETLTLAPGEGGHVMFMGIDAPFEVGARFPAKLIFERAGAVEIEFVVEPRPEPGADQSTMDHSTMDHSGMTDGEGGMDHGMMDHDETNHGEMDYGADAAAE</sequence>
<feature type="compositionally biased region" description="Basic and acidic residues" evidence="1">
    <location>
        <begin position="171"/>
        <end position="187"/>
    </location>
</feature>
<comment type="caution">
    <text evidence="3">The sequence shown here is derived from an EMBL/GenBank/DDBJ whole genome shotgun (WGS) entry which is preliminary data.</text>
</comment>
<dbReference type="Pfam" id="PF04314">
    <property type="entry name" value="PCuAC"/>
    <property type="match status" value="1"/>
</dbReference>
<keyword evidence="2" id="KW-0732">Signal</keyword>
<protein>
    <recommendedName>
        <fullName evidence="5">Copper chaperone PCu(A)C</fullName>
    </recommendedName>
</protein>
<proteinExistence type="predicted"/>
<accession>A0ABR6HPK8</accession>
<keyword evidence="4" id="KW-1185">Reference proteome</keyword>
<gene>
    <name evidence="3" type="ORF">FHS00_002061</name>
</gene>
<evidence type="ECO:0000256" key="2">
    <source>
        <dbReference type="SAM" id="SignalP"/>
    </source>
</evidence>
<organism evidence="3 4">
    <name type="scientific">Limimaricola variabilis</name>
    <dbReference type="NCBI Taxonomy" id="1492771"/>
    <lineage>
        <taxon>Bacteria</taxon>
        <taxon>Pseudomonadati</taxon>
        <taxon>Pseudomonadota</taxon>
        <taxon>Alphaproteobacteria</taxon>
        <taxon>Rhodobacterales</taxon>
        <taxon>Paracoccaceae</taxon>
        <taxon>Limimaricola</taxon>
    </lineage>
</organism>
<dbReference type="InterPro" id="IPR007410">
    <property type="entry name" value="LpqE-like"/>
</dbReference>
<evidence type="ECO:0000313" key="3">
    <source>
        <dbReference type="EMBL" id="MBB3712473.1"/>
    </source>
</evidence>
<dbReference type="Proteomes" id="UP000576152">
    <property type="component" value="Unassembled WGS sequence"/>
</dbReference>
<dbReference type="PANTHER" id="PTHR36302">
    <property type="entry name" value="BLR7088 PROTEIN"/>
    <property type="match status" value="1"/>
</dbReference>
<name>A0ABR6HPK8_9RHOB</name>